<feature type="transmembrane region" description="Helical" evidence="1">
    <location>
        <begin position="294"/>
        <end position="315"/>
    </location>
</feature>
<proteinExistence type="predicted"/>
<feature type="transmembrane region" description="Helical" evidence="1">
    <location>
        <begin position="7"/>
        <end position="28"/>
    </location>
</feature>
<feature type="transmembrane region" description="Helical" evidence="1">
    <location>
        <begin position="235"/>
        <end position="255"/>
    </location>
</feature>
<accession>Q4JZW2</accession>
<feature type="transmembrane region" description="Helical" evidence="1">
    <location>
        <begin position="370"/>
        <end position="387"/>
    </location>
</feature>
<evidence type="ECO:0000256" key="1">
    <source>
        <dbReference type="SAM" id="Phobius"/>
    </source>
</evidence>
<feature type="transmembrane region" description="Helical" evidence="1">
    <location>
        <begin position="34"/>
        <end position="50"/>
    </location>
</feature>
<feature type="transmembrane region" description="Helical" evidence="1">
    <location>
        <begin position="335"/>
        <end position="358"/>
    </location>
</feature>
<name>Q4JZW2_STREE</name>
<evidence type="ECO:0000313" key="2">
    <source>
        <dbReference type="EMBL" id="CAI34099.1"/>
    </source>
</evidence>
<keyword evidence="1" id="KW-0812">Transmembrane</keyword>
<sequence length="420" mass="48151">MINSSKYLKFVLYYQIISFYFLGIFYRLSTFNQYLYVIADIVFISVYLLIFERKIAYTNIKLFIIFILFYLFGSFQGYDSGGAFIIFLLIYLKYILFKFIIINIPQSNLIRAFTNIGILNTVILLAEVLSHGHINLFVNHYTLAQKIETLNKVGTNLAVLRGGFENPLVTSVMLSSTLLFFMTIEKALLRNILIMSNLFLIMATEKRTGILISIALLFCYYFRKNLKTKSVSKFIIKFLGGLFFLGFALLAINMITISGRSISQMIIERFSSLSSGSDFSAIHRSMAFKIGIEIIWSRNILNILFGNGFYFLPTFMYNNNITITKLGFLVIDNSYLSFLADFGMMPLISIMFYLIGGIFKNLVSNETDNISEVVMFSLIALLLSASVFDILNWYQSTLLTCFFVAYLSVYHDSSKRKGNK</sequence>
<feature type="transmembrane region" description="Helical" evidence="1">
    <location>
        <begin position="168"/>
        <end position="188"/>
    </location>
</feature>
<gene>
    <name evidence="2" type="primary">wzy</name>
    <name evidence="2" type="ORF">SPC31_0012</name>
</gene>
<dbReference type="EMBL" id="CR931695">
    <property type="protein sequence ID" value="CAI34099.1"/>
    <property type="molecule type" value="Genomic_DNA"/>
</dbReference>
<keyword evidence="1" id="KW-1133">Transmembrane helix</keyword>
<feature type="transmembrane region" description="Helical" evidence="1">
    <location>
        <begin position="393"/>
        <end position="410"/>
    </location>
</feature>
<keyword evidence="1" id="KW-0472">Membrane</keyword>
<dbReference type="RefSeq" id="WP_050208692.1">
    <property type="nucleotide sequence ID" value="NZ_CFCX01000014.1"/>
</dbReference>
<feature type="transmembrane region" description="Helical" evidence="1">
    <location>
        <begin position="116"/>
        <end position="134"/>
    </location>
</feature>
<feature type="transmembrane region" description="Helical" evidence="1">
    <location>
        <begin position="208"/>
        <end position="223"/>
    </location>
</feature>
<reference evidence="2" key="1">
    <citation type="journal article" date="2006" name="PLoS Genet.">
        <title>Genetic analysis of the capsular biosynthetic locus from all 90 pneumococcal serotypes.</title>
        <authorList>
            <person name="Bentley S.D."/>
            <person name="Aanensen D.M."/>
            <person name="Mavroidi A."/>
            <person name="Saunders D."/>
            <person name="Rabbinowitsch E."/>
            <person name="Collins M."/>
            <person name="Donohoe K."/>
            <person name="Harris D."/>
            <person name="Murphy L."/>
            <person name="Quail M.A."/>
            <person name="Samuel G."/>
            <person name="Skovsted I.C."/>
            <person name="Kaltoft M.S."/>
            <person name="Barrell B."/>
            <person name="Reeves P.R."/>
            <person name="Parkhill J."/>
            <person name="Spratt B.G."/>
        </authorList>
    </citation>
    <scope>NUCLEOTIDE SEQUENCE</scope>
    <source>
        <strain evidence="2">Nr. 34374</strain>
    </source>
</reference>
<dbReference type="AlphaFoldDB" id="Q4JZW2"/>
<feature type="transmembrane region" description="Helical" evidence="1">
    <location>
        <begin position="62"/>
        <end position="78"/>
    </location>
</feature>
<feature type="transmembrane region" description="Helical" evidence="1">
    <location>
        <begin position="84"/>
        <end position="104"/>
    </location>
</feature>
<organism evidence="2">
    <name type="scientific">Streptococcus pneumoniae</name>
    <dbReference type="NCBI Taxonomy" id="1313"/>
    <lineage>
        <taxon>Bacteria</taxon>
        <taxon>Bacillati</taxon>
        <taxon>Bacillota</taxon>
        <taxon>Bacilli</taxon>
        <taxon>Lactobacillales</taxon>
        <taxon>Streptococcaceae</taxon>
        <taxon>Streptococcus</taxon>
    </lineage>
</organism>
<protein>
    <submittedName>
        <fullName evidence="2">Oligosaccharide repeat unit polymerase Wzy</fullName>
    </submittedName>
</protein>